<name>A0AAN9SYI3_PSOTE</name>
<feature type="region of interest" description="Disordered" evidence="1">
    <location>
        <begin position="83"/>
        <end position="111"/>
    </location>
</feature>
<dbReference type="Proteomes" id="UP001386955">
    <property type="component" value="Unassembled WGS sequence"/>
</dbReference>
<reference evidence="3 4" key="1">
    <citation type="submission" date="2024-01" db="EMBL/GenBank/DDBJ databases">
        <title>The genomes of 5 underutilized Papilionoideae crops provide insights into root nodulation and disease resistanc.</title>
        <authorList>
            <person name="Jiang F."/>
        </authorList>
    </citation>
    <scope>NUCLEOTIDE SEQUENCE [LARGE SCALE GENOMIC DNA]</scope>
    <source>
        <strain evidence="3">DUOXIRENSHENG_FW03</strain>
        <tissue evidence="3">Leaves</tissue>
    </source>
</reference>
<evidence type="ECO:0000256" key="2">
    <source>
        <dbReference type="SAM" id="Phobius"/>
    </source>
</evidence>
<comment type="caution">
    <text evidence="3">The sequence shown here is derived from an EMBL/GenBank/DDBJ whole genome shotgun (WGS) entry which is preliminary data.</text>
</comment>
<evidence type="ECO:0000256" key="1">
    <source>
        <dbReference type="SAM" id="MobiDB-lite"/>
    </source>
</evidence>
<evidence type="ECO:0000313" key="3">
    <source>
        <dbReference type="EMBL" id="KAK7410020.1"/>
    </source>
</evidence>
<accession>A0AAN9SYI3</accession>
<keyword evidence="2" id="KW-1133">Transmembrane helix</keyword>
<organism evidence="3 4">
    <name type="scientific">Psophocarpus tetragonolobus</name>
    <name type="common">Winged bean</name>
    <name type="synonym">Dolichos tetragonolobus</name>
    <dbReference type="NCBI Taxonomy" id="3891"/>
    <lineage>
        <taxon>Eukaryota</taxon>
        <taxon>Viridiplantae</taxon>
        <taxon>Streptophyta</taxon>
        <taxon>Embryophyta</taxon>
        <taxon>Tracheophyta</taxon>
        <taxon>Spermatophyta</taxon>
        <taxon>Magnoliopsida</taxon>
        <taxon>eudicotyledons</taxon>
        <taxon>Gunneridae</taxon>
        <taxon>Pentapetalae</taxon>
        <taxon>rosids</taxon>
        <taxon>fabids</taxon>
        <taxon>Fabales</taxon>
        <taxon>Fabaceae</taxon>
        <taxon>Papilionoideae</taxon>
        <taxon>50 kb inversion clade</taxon>
        <taxon>NPAAA clade</taxon>
        <taxon>indigoferoid/millettioid clade</taxon>
        <taxon>Phaseoleae</taxon>
        <taxon>Psophocarpus</taxon>
    </lineage>
</organism>
<gene>
    <name evidence="3" type="ORF">VNO78_00487</name>
</gene>
<keyword evidence="2" id="KW-0472">Membrane</keyword>
<sequence>MLEFHNIMAYSKLGLMVSGIFVSLMIFHGTFSAQGRPLKLEMKQQLITHQNTIGEMAKVAEYTATWHPHIKYPQYDDGAGNWTVHDFQPTDPGHSPGAGHSSPHANVVSKP</sequence>
<proteinExistence type="predicted"/>
<dbReference type="AlphaFoldDB" id="A0AAN9SYI3"/>
<dbReference type="EMBL" id="JAYMYS010000001">
    <property type="protein sequence ID" value="KAK7410020.1"/>
    <property type="molecule type" value="Genomic_DNA"/>
</dbReference>
<feature type="transmembrane region" description="Helical" evidence="2">
    <location>
        <begin position="13"/>
        <end position="33"/>
    </location>
</feature>
<keyword evidence="2" id="KW-0812">Transmembrane</keyword>
<evidence type="ECO:0000313" key="4">
    <source>
        <dbReference type="Proteomes" id="UP001386955"/>
    </source>
</evidence>
<keyword evidence="4" id="KW-1185">Reference proteome</keyword>
<protein>
    <submittedName>
        <fullName evidence="3">Uncharacterized protein</fullName>
    </submittedName>
</protein>